<evidence type="ECO:0000259" key="4">
    <source>
        <dbReference type="PROSITE" id="PS50048"/>
    </source>
</evidence>
<keyword evidence="6" id="KW-1185">Reference proteome</keyword>
<reference evidence="5 6" key="1">
    <citation type="submission" date="2024-01" db="EMBL/GenBank/DDBJ databases">
        <title>Complete genome of Cladobotryum mycophilum ATHUM6906.</title>
        <authorList>
            <person name="Christinaki A.C."/>
            <person name="Myridakis A.I."/>
            <person name="Kouvelis V.N."/>
        </authorList>
    </citation>
    <scope>NUCLEOTIDE SEQUENCE [LARGE SCALE GENOMIC DNA]</scope>
    <source>
        <strain evidence="5 6">ATHUM6906</strain>
    </source>
</reference>
<feature type="domain" description="Zn(2)-C6 fungal-type" evidence="4">
    <location>
        <begin position="21"/>
        <end position="51"/>
    </location>
</feature>
<evidence type="ECO:0000256" key="3">
    <source>
        <dbReference type="SAM" id="MobiDB-lite"/>
    </source>
</evidence>
<accession>A0ABR0SWM0</accession>
<evidence type="ECO:0000256" key="1">
    <source>
        <dbReference type="ARBA" id="ARBA00004123"/>
    </source>
</evidence>
<dbReference type="PANTHER" id="PTHR31001">
    <property type="entry name" value="UNCHARACTERIZED TRANSCRIPTIONAL REGULATORY PROTEIN"/>
    <property type="match status" value="1"/>
</dbReference>
<evidence type="ECO:0000313" key="5">
    <source>
        <dbReference type="EMBL" id="KAK5996548.1"/>
    </source>
</evidence>
<dbReference type="Proteomes" id="UP001338125">
    <property type="component" value="Unassembled WGS sequence"/>
</dbReference>
<dbReference type="InterPro" id="IPR036864">
    <property type="entry name" value="Zn2-C6_fun-type_DNA-bd_sf"/>
</dbReference>
<dbReference type="PROSITE" id="PS00463">
    <property type="entry name" value="ZN2_CY6_FUNGAL_1"/>
    <property type="match status" value="1"/>
</dbReference>
<dbReference type="PROSITE" id="PS50048">
    <property type="entry name" value="ZN2_CY6_FUNGAL_2"/>
    <property type="match status" value="1"/>
</dbReference>
<comment type="subcellular location">
    <subcellularLocation>
        <location evidence="1">Nucleus</location>
    </subcellularLocation>
</comment>
<dbReference type="SUPFAM" id="SSF57701">
    <property type="entry name" value="Zn2/Cys6 DNA-binding domain"/>
    <property type="match status" value="1"/>
</dbReference>
<dbReference type="Pfam" id="PF00172">
    <property type="entry name" value="Zn_clus"/>
    <property type="match status" value="1"/>
</dbReference>
<dbReference type="EMBL" id="JAVFKD010000002">
    <property type="protein sequence ID" value="KAK5996548.1"/>
    <property type="molecule type" value="Genomic_DNA"/>
</dbReference>
<dbReference type="CDD" id="cd12148">
    <property type="entry name" value="fungal_TF_MHR"/>
    <property type="match status" value="1"/>
</dbReference>
<evidence type="ECO:0000313" key="6">
    <source>
        <dbReference type="Proteomes" id="UP001338125"/>
    </source>
</evidence>
<feature type="region of interest" description="Disordered" evidence="3">
    <location>
        <begin position="59"/>
        <end position="78"/>
    </location>
</feature>
<dbReference type="SMART" id="SM00066">
    <property type="entry name" value="GAL4"/>
    <property type="match status" value="1"/>
</dbReference>
<organism evidence="5 6">
    <name type="scientific">Cladobotryum mycophilum</name>
    <dbReference type="NCBI Taxonomy" id="491253"/>
    <lineage>
        <taxon>Eukaryota</taxon>
        <taxon>Fungi</taxon>
        <taxon>Dikarya</taxon>
        <taxon>Ascomycota</taxon>
        <taxon>Pezizomycotina</taxon>
        <taxon>Sordariomycetes</taxon>
        <taxon>Hypocreomycetidae</taxon>
        <taxon>Hypocreales</taxon>
        <taxon>Hypocreaceae</taxon>
        <taxon>Cladobotryum</taxon>
    </lineage>
</organism>
<evidence type="ECO:0000256" key="2">
    <source>
        <dbReference type="ARBA" id="ARBA00023242"/>
    </source>
</evidence>
<name>A0ABR0SWM0_9HYPO</name>
<dbReference type="CDD" id="cd00067">
    <property type="entry name" value="GAL4"/>
    <property type="match status" value="1"/>
</dbReference>
<keyword evidence="2" id="KW-0539">Nucleus</keyword>
<protein>
    <recommendedName>
        <fullName evidence="4">Zn(2)-C6 fungal-type domain-containing protein</fullName>
    </recommendedName>
</protein>
<feature type="compositionally biased region" description="Polar residues" evidence="3">
    <location>
        <begin position="59"/>
        <end position="70"/>
    </location>
</feature>
<gene>
    <name evidence="5" type="ORF">PT974_01883</name>
</gene>
<sequence length="496" mass="55552">MDGHRKALALAIPQTAISTRACEKCTRSKRKCDKALPECGRCYRLNASCVYDYVAPQPRATSSRSKSGSQDGFRLDDGAVDGSENDVLEIKKILSSHEIDWRPSVRQYYYTVHNWFKIISQDKLQEIMLLGSNDDQAWIQMQNADWQADLDTKDTTTLLIVCMHLLIQMTDSSDPENSIFCSIYRATKRAFATLSCLATPTIELVQCGAMLCLFEFGHSRSRFAYRTLSETVAMARIAGLKPGKYVGDLETKSDGNGEGDGGSVWWGLFILDQYIHLDPAMNDLPLILESPQEDDLLPMESVIWDGQSHQIFARKVPITVPFSVPLGSFQRAAQASTTLHRAHLWDTRVRQEAKLSPVADFAHIDRTIRSLLDALLIQCPKWEVFCDAFAMCMSSIFILYRPYLVSGRKTTPEFHLEESPVDTDVEQAAATIKFAIQMAGQSCAPAAISCCQAAQQVFALNDRLADPHGAFMEIYKALKIFSKRWKVGGQREPSSF</sequence>
<dbReference type="Gene3D" id="4.10.240.10">
    <property type="entry name" value="Zn(2)-C6 fungal-type DNA-binding domain"/>
    <property type="match status" value="1"/>
</dbReference>
<comment type="caution">
    <text evidence="5">The sequence shown here is derived from an EMBL/GenBank/DDBJ whole genome shotgun (WGS) entry which is preliminary data.</text>
</comment>
<proteinExistence type="predicted"/>
<dbReference type="InterPro" id="IPR050613">
    <property type="entry name" value="Sec_Metabolite_Reg"/>
</dbReference>
<dbReference type="InterPro" id="IPR001138">
    <property type="entry name" value="Zn2Cys6_DnaBD"/>
</dbReference>